<gene>
    <name evidence="1" type="ORF">ACFQ3N_01480</name>
</gene>
<evidence type="ECO:0000313" key="2">
    <source>
        <dbReference type="Proteomes" id="UP001597040"/>
    </source>
</evidence>
<dbReference type="RefSeq" id="WP_390358881.1">
    <property type="nucleotide sequence ID" value="NZ_JBHTKJ010000005.1"/>
</dbReference>
<dbReference type="InterPro" id="IPR011426">
    <property type="entry name" value="CamS"/>
</dbReference>
<dbReference type="Pfam" id="PF07537">
    <property type="entry name" value="CamS"/>
    <property type="match status" value="1"/>
</dbReference>
<protein>
    <submittedName>
        <fullName evidence="1">CamS family sex pheromone protein</fullName>
    </submittedName>
</protein>
<sequence>MKKVSIWLIGTLLFITSCAPSINEDEVVQENEETREETSIVPSYQLSEENYKMILPFKPSAARGVITDQLGNRVDIDEVEEGLRRHSKAEFDPEKYFYQEGQYLTEDMVIDWIDGLNPVVEDDEEEEVYRENPRYLSHVLEQNYLRKKEDNTVELVGISIGIAMKSVYRFQTEPGGPYYYEDISQREMMEQANEMAQTMLERVRQMDELNGVPIMFAIYREADQGSPIPGNFVAKTNIAGSDMSLNDWETIDEEYVLFPSDEAEEKYYDDSQLINSFGNEIAQYFPNYVGSIGEGFYVNDDLKKLTIEVPLEFYGKGEVVGFTQYAYGVLKEIFPNYYDLEVKIMSDEKMESLIYREAGAEDPTVHIFH</sequence>
<accession>A0ABW3LHZ4</accession>
<dbReference type="PIRSF" id="PIRSF012509">
    <property type="entry name" value="CamS"/>
    <property type="match status" value="1"/>
</dbReference>
<name>A0ABW3LHZ4_9BACI</name>
<dbReference type="Gene3D" id="3.10.570.10">
    <property type="entry name" value="sex pheromone staph- cam373 precursor domain"/>
    <property type="match status" value="1"/>
</dbReference>
<organism evidence="1 2">
    <name type="scientific">Virgibacillus byunsanensis</name>
    <dbReference type="NCBI Taxonomy" id="570945"/>
    <lineage>
        <taxon>Bacteria</taxon>
        <taxon>Bacillati</taxon>
        <taxon>Bacillota</taxon>
        <taxon>Bacilli</taxon>
        <taxon>Bacillales</taxon>
        <taxon>Bacillaceae</taxon>
        <taxon>Virgibacillus</taxon>
    </lineage>
</organism>
<reference evidence="2" key="1">
    <citation type="journal article" date="2019" name="Int. J. Syst. Evol. Microbiol.">
        <title>The Global Catalogue of Microorganisms (GCM) 10K type strain sequencing project: providing services to taxonomists for standard genome sequencing and annotation.</title>
        <authorList>
            <consortium name="The Broad Institute Genomics Platform"/>
            <consortium name="The Broad Institute Genome Sequencing Center for Infectious Disease"/>
            <person name="Wu L."/>
            <person name="Ma J."/>
        </authorList>
    </citation>
    <scope>NUCLEOTIDE SEQUENCE [LARGE SCALE GENOMIC DNA]</scope>
    <source>
        <strain evidence="2">CCUG 56754</strain>
    </source>
</reference>
<dbReference type="CDD" id="cd13440">
    <property type="entry name" value="CamS_repeat_2"/>
    <property type="match status" value="1"/>
</dbReference>
<proteinExistence type="predicted"/>
<dbReference type="Proteomes" id="UP001597040">
    <property type="component" value="Unassembled WGS sequence"/>
</dbReference>
<dbReference type="EMBL" id="JBHTKJ010000005">
    <property type="protein sequence ID" value="MFD1037099.1"/>
    <property type="molecule type" value="Genomic_DNA"/>
</dbReference>
<dbReference type="CDD" id="cd13441">
    <property type="entry name" value="CamS_repeat_1"/>
    <property type="match status" value="1"/>
</dbReference>
<dbReference type="PROSITE" id="PS51257">
    <property type="entry name" value="PROKAR_LIPOPROTEIN"/>
    <property type="match status" value="1"/>
</dbReference>
<comment type="caution">
    <text evidence="1">The sequence shown here is derived from an EMBL/GenBank/DDBJ whole genome shotgun (WGS) entry which is preliminary data.</text>
</comment>
<evidence type="ECO:0000313" key="1">
    <source>
        <dbReference type="EMBL" id="MFD1037099.1"/>
    </source>
</evidence>
<keyword evidence="2" id="KW-1185">Reference proteome</keyword>